<organism evidence="2 3">
    <name type="scientific">Rhipicephalus sanguineus</name>
    <name type="common">Brown dog tick</name>
    <name type="synonym">Ixodes sanguineus</name>
    <dbReference type="NCBI Taxonomy" id="34632"/>
    <lineage>
        <taxon>Eukaryota</taxon>
        <taxon>Metazoa</taxon>
        <taxon>Ecdysozoa</taxon>
        <taxon>Arthropoda</taxon>
        <taxon>Chelicerata</taxon>
        <taxon>Arachnida</taxon>
        <taxon>Acari</taxon>
        <taxon>Parasitiformes</taxon>
        <taxon>Ixodida</taxon>
        <taxon>Ixodoidea</taxon>
        <taxon>Ixodidae</taxon>
        <taxon>Rhipicephalinae</taxon>
        <taxon>Rhipicephalus</taxon>
        <taxon>Rhipicephalus</taxon>
    </lineage>
</organism>
<comment type="caution">
    <text evidence="2">The sequence shown here is derived from an EMBL/GenBank/DDBJ whole genome shotgun (WGS) entry which is preliminary data.</text>
</comment>
<reference evidence="2" key="2">
    <citation type="submission" date="2021-09" db="EMBL/GenBank/DDBJ databases">
        <authorList>
            <person name="Jia N."/>
            <person name="Wang J."/>
            <person name="Shi W."/>
            <person name="Du L."/>
            <person name="Sun Y."/>
            <person name="Zhan W."/>
            <person name="Jiang J."/>
            <person name="Wang Q."/>
            <person name="Zhang B."/>
            <person name="Ji P."/>
            <person name="Sakyi L.B."/>
            <person name="Cui X."/>
            <person name="Yuan T."/>
            <person name="Jiang B."/>
            <person name="Yang W."/>
            <person name="Lam T.T.-Y."/>
            <person name="Chang Q."/>
            <person name="Ding S."/>
            <person name="Wang X."/>
            <person name="Zhu J."/>
            <person name="Ruan X."/>
            <person name="Zhao L."/>
            <person name="Wei J."/>
            <person name="Que T."/>
            <person name="Du C."/>
            <person name="Cheng J."/>
            <person name="Dai P."/>
            <person name="Han X."/>
            <person name="Huang E."/>
            <person name="Gao Y."/>
            <person name="Liu J."/>
            <person name="Shao H."/>
            <person name="Ye R."/>
            <person name="Li L."/>
            <person name="Wei W."/>
            <person name="Wang X."/>
            <person name="Wang C."/>
            <person name="Huo Q."/>
            <person name="Li W."/>
            <person name="Guo W."/>
            <person name="Chen H."/>
            <person name="Chen S."/>
            <person name="Zhou L."/>
            <person name="Zhou L."/>
            <person name="Ni X."/>
            <person name="Tian J."/>
            <person name="Zhou Y."/>
            <person name="Sheng Y."/>
            <person name="Liu T."/>
            <person name="Pan Y."/>
            <person name="Xia L."/>
            <person name="Li J."/>
            <person name="Zhao F."/>
            <person name="Cao W."/>
        </authorList>
    </citation>
    <scope>NUCLEOTIDE SEQUENCE</scope>
    <source>
        <strain evidence="2">Rsan-2018</strain>
        <tissue evidence="2">Larvae</tissue>
    </source>
</reference>
<dbReference type="InterPro" id="IPR027417">
    <property type="entry name" value="P-loop_NTPase"/>
</dbReference>
<dbReference type="Gene3D" id="3.40.50.300">
    <property type="entry name" value="P-loop containing nucleotide triphosphate hydrolases"/>
    <property type="match status" value="1"/>
</dbReference>
<gene>
    <name evidence="2" type="ORF">HPB52_020587</name>
</gene>
<evidence type="ECO:0000313" key="2">
    <source>
        <dbReference type="EMBL" id="KAH7936248.1"/>
    </source>
</evidence>
<dbReference type="AlphaFoldDB" id="A0A9D4PD68"/>
<evidence type="ECO:0000256" key="1">
    <source>
        <dbReference type="SAM" id="MobiDB-lite"/>
    </source>
</evidence>
<accession>A0A9D4PD68</accession>
<proteinExistence type="predicted"/>
<keyword evidence="3" id="KW-1185">Reference proteome</keyword>
<evidence type="ECO:0000313" key="3">
    <source>
        <dbReference type="Proteomes" id="UP000821837"/>
    </source>
</evidence>
<protein>
    <submittedName>
        <fullName evidence="2">Uncharacterized protein</fullName>
    </submittedName>
</protein>
<dbReference type="Proteomes" id="UP000821837">
    <property type="component" value="Unassembled WGS sequence"/>
</dbReference>
<sequence length="115" mass="12564">MVIELRHRDWSVVGIHGAKTRDERQKALDAFKSGSSSILVLDRRCSSAAGRRPCALRRPLRPTGERGRLREPGASSSDGSGMAYAFLAPDDARHPKEPVSHLLDSGEKVILGFSK</sequence>
<dbReference type="EMBL" id="JABSTV010001255">
    <property type="protein sequence ID" value="KAH7936248.1"/>
    <property type="molecule type" value="Genomic_DNA"/>
</dbReference>
<feature type="region of interest" description="Disordered" evidence="1">
    <location>
        <begin position="57"/>
        <end position="82"/>
    </location>
</feature>
<reference evidence="2" key="1">
    <citation type="journal article" date="2020" name="Cell">
        <title>Large-Scale Comparative Analyses of Tick Genomes Elucidate Their Genetic Diversity and Vector Capacities.</title>
        <authorList>
            <consortium name="Tick Genome and Microbiome Consortium (TIGMIC)"/>
            <person name="Jia N."/>
            <person name="Wang J."/>
            <person name="Shi W."/>
            <person name="Du L."/>
            <person name="Sun Y."/>
            <person name="Zhan W."/>
            <person name="Jiang J.F."/>
            <person name="Wang Q."/>
            <person name="Zhang B."/>
            <person name="Ji P."/>
            <person name="Bell-Sakyi L."/>
            <person name="Cui X.M."/>
            <person name="Yuan T.T."/>
            <person name="Jiang B.G."/>
            <person name="Yang W.F."/>
            <person name="Lam T.T."/>
            <person name="Chang Q.C."/>
            <person name="Ding S.J."/>
            <person name="Wang X.J."/>
            <person name="Zhu J.G."/>
            <person name="Ruan X.D."/>
            <person name="Zhao L."/>
            <person name="Wei J.T."/>
            <person name="Ye R.Z."/>
            <person name="Que T.C."/>
            <person name="Du C.H."/>
            <person name="Zhou Y.H."/>
            <person name="Cheng J.X."/>
            <person name="Dai P.F."/>
            <person name="Guo W.B."/>
            <person name="Han X.H."/>
            <person name="Huang E.J."/>
            <person name="Li L.F."/>
            <person name="Wei W."/>
            <person name="Gao Y.C."/>
            <person name="Liu J.Z."/>
            <person name="Shao H.Z."/>
            <person name="Wang X."/>
            <person name="Wang C.C."/>
            <person name="Yang T.C."/>
            <person name="Huo Q.B."/>
            <person name="Li W."/>
            <person name="Chen H.Y."/>
            <person name="Chen S.E."/>
            <person name="Zhou L.G."/>
            <person name="Ni X.B."/>
            <person name="Tian J.H."/>
            <person name="Sheng Y."/>
            <person name="Liu T."/>
            <person name="Pan Y.S."/>
            <person name="Xia L.Y."/>
            <person name="Li J."/>
            <person name="Zhao F."/>
            <person name="Cao W.C."/>
        </authorList>
    </citation>
    <scope>NUCLEOTIDE SEQUENCE</scope>
    <source>
        <strain evidence="2">Rsan-2018</strain>
    </source>
</reference>
<name>A0A9D4PD68_RHISA</name>